<comment type="similarity">
    <text evidence="1">Belongs to the GTP cyclohydrolase I type 2/NIF3 family.</text>
</comment>
<organism evidence="5 6">
    <name type="scientific">Parendozoicomonas haliclonae</name>
    <dbReference type="NCBI Taxonomy" id="1960125"/>
    <lineage>
        <taxon>Bacteria</taxon>
        <taxon>Pseudomonadati</taxon>
        <taxon>Pseudomonadota</taxon>
        <taxon>Gammaproteobacteria</taxon>
        <taxon>Oceanospirillales</taxon>
        <taxon>Endozoicomonadaceae</taxon>
        <taxon>Parendozoicomonas</taxon>
    </lineage>
</organism>
<reference evidence="5 6" key="1">
    <citation type="submission" date="2017-03" db="EMBL/GenBank/DDBJ databases">
        <authorList>
            <person name="Afonso C.L."/>
            <person name="Miller P.J."/>
            <person name="Scott M.A."/>
            <person name="Spackman E."/>
            <person name="Goraichik I."/>
            <person name="Dimitrov K.M."/>
            <person name="Suarez D.L."/>
            <person name="Swayne D.E."/>
        </authorList>
    </citation>
    <scope>NUCLEOTIDE SEQUENCE [LARGE SCALE GENOMIC DNA]</scope>
    <source>
        <strain evidence="5">SB41UT1</strain>
    </source>
</reference>
<sequence>MKLKDLVKVLNDELQPEQFKDYCPNGLQVEGKPEVFKLATGVTACEELIEQAIAWGADAILVHHGFFWKNERDEIVGMKKRRLQKLLTHDISLLGYHLPLDAHETMGNNATLAALLDITTTGPLDPAEKRPVGNIGEITASLSLEQFAEHIEKKLNRKPLVISGGDHPVKSVAWCTGGAQGFISLAVNAGVDVYISGEISESTVHTAREEGVHYISAGHHATEKGGVQAFGEWLQKQHGIEHRFFDIPNPV</sequence>
<dbReference type="EMBL" id="FWPT01000002">
    <property type="protein sequence ID" value="SMA37129.1"/>
    <property type="molecule type" value="Genomic_DNA"/>
</dbReference>
<dbReference type="PANTHER" id="PTHR13799:SF14">
    <property type="entry name" value="GTP CYCLOHYDROLASE 1 TYPE 2 HOMOLOG"/>
    <property type="match status" value="1"/>
</dbReference>
<dbReference type="SUPFAM" id="SSF102705">
    <property type="entry name" value="NIF3 (NGG1p interacting factor 3)-like"/>
    <property type="match status" value="1"/>
</dbReference>
<dbReference type="GO" id="GO:0046872">
    <property type="term" value="F:metal ion binding"/>
    <property type="evidence" value="ECO:0007669"/>
    <property type="project" value="UniProtKB-KW"/>
</dbReference>
<dbReference type="FunFam" id="3.40.1390.30:FF:000002">
    <property type="entry name" value="Nif3-like dinuclear metal center protein"/>
    <property type="match status" value="1"/>
</dbReference>
<protein>
    <recommendedName>
        <fullName evidence="2">GTP cyclohydrolase 1 type 2 homolog</fullName>
    </recommendedName>
</protein>
<feature type="binding site" evidence="4">
    <location>
        <position position="223"/>
    </location>
    <ligand>
        <name>a divalent metal cation</name>
        <dbReference type="ChEBI" id="CHEBI:60240"/>
        <label>1</label>
    </ligand>
</feature>
<feature type="binding site" evidence="4">
    <location>
        <position position="63"/>
    </location>
    <ligand>
        <name>a divalent metal cation</name>
        <dbReference type="ChEBI" id="CHEBI:60240"/>
        <label>1</label>
    </ligand>
</feature>
<dbReference type="PANTHER" id="PTHR13799">
    <property type="entry name" value="NGG1 INTERACTING FACTOR 3"/>
    <property type="match status" value="1"/>
</dbReference>
<dbReference type="OrthoDB" id="9800881at2"/>
<feature type="binding site" evidence="4">
    <location>
        <position position="101"/>
    </location>
    <ligand>
        <name>a divalent metal cation</name>
        <dbReference type="ChEBI" id="CHEBI:60240"/>
        <label>1</label>
    </ligand>
</feature>
<evidence type="ECO:0000313" key="6">
    <source>
        <dbReference type="Proteomes" id="UP000196573"/>
    </source>
</evidence>
<name>A0A1X7AFA6_9GAMM</name>
<dbReference type="AlphaFoldDB" id="A0A1X7AFA6"/>
<dbReference type="GO" id="GO:0005737">
    <property type="term" value="C:cytoplasm"/>
    <property type="evidence" value="ECO:0007669"/>
    <property type="project" value="TreeGrafter"/>
</dbReference>
<accession>A0A1X7AFA6</accession>
<evidence type="ECO:0000256" key="2">
    <source>
        <dbReference type="ARBA" id="ARBA00022112"/>
    </source>
</evidence>
<evidence type="ECO:0000256" key="4">
    <source>
        <dbReference type="PIRSR" id="PIRSR602678-1"/>
    </source>
</evidence>
<proteinExistence type="inferred from homology"/>
<dbReference type="InterPro" id="IPR002678">
    <property type="entry name" value="DUF34/NIF3"/>
</dbReference>
<feature type="binding site" evidence="4">
    <location>
        <position position="219"/>
    </location>
    <ligand>
        <name>a divalent metal cation</name>
        <dbReference type="ChEBI" id="CHEBI:60240"/>
        <label>1</label>
    </ligand>
</feature>
<keyword evidence="5" id="KW-0378">Hydrolase</keyword>
<dbReference type="Pfam" id="PF01784">
    <property type="entry name" value="DUF34_NIF3"/>
    <property type="match status" value="1"/>
</dbReference>
<dbReference type="InterPro" id="IPR036069">
    <property type="entry name" value="DUF34/NIF3_sf"/>
</dbReference>
<dbReference type="Proteomes" id="UP000196573">
    <property type="component" value="Unassembled WGS sequence"/>
</dbReference>
<keyword evidence="6" id="KW-1185">Reference proteome</keyword>
<dbReference type="NCBIfam" id="TIGR00486">
    <property type="entry name" value="YbgI_SA1388"/>
    <property type="match status" value="1"/>
</dbReference>
<feature type="binding site" evidence="4">
    <location>
        <position position="64"/>
    </location>
    <ligand>
        <name>a divalent metal cation</name>
        <dbReference type="ChEBI" id="CHEBI:60240"/>
        <label>2</label>
    </ligand>
</feature>
<evidence type="ECO:0000256" key="1">
    <source>
        <dbReference type="ARBA" id="ARBA00006964"/>
    </source>
</evidence>
<dbReference type="GO" id="GO:0016787">
    <property type="term" value="F:hydrolase activity"/>
    <property type="evidence" value="ECO:0007669"/>
    <property type="project" value="UniProtKB-KW"/>
</dbReference>
<evidence type="ECO:0000256" key="3">
    <source>
        <dbReference type="ARBA" id="ARBA00022723"/>
    </source>
</evidence>
<dbReference type="Gene3D" id="3.40.1390.30">
    <property type="entry name" value="NIF3 (NGG1p interacting factor 3)-like"/>
    <property type="match status" value="2"/>
</dbReference>
<evidence type="ECO:0000313" key="5">
    <source>
        <dbReference type="EMBL" id="SMA37129.1"/>
    </source>
</evidence>
<dbReference type="RefSeq" id="WP_087106971.1">
    <property type="nucleotide sequence ID" value="NZ_CBCSCN010000014.1"/>
</dbReference>
<gene>
    <name evidence="5" type="ORF">EHSB41UT_00694</name>
</gene>
<keyword evidence="3 4" id="KW-0479">Metal-binding</keyword>